<gene>
    <name evidence="1" type="ORF">PYW08_010466</name>
</gene>
<organism evidence="1 2">
    <name type="scientific">Mythimna loreyi</name>
    <dbReference type="NCBI Taxonomy" id="667449"/>
    <lineage>
        <taxon>Eukaryota</taxon>
        <taxon>Metazoa</taxon>
        <taxon>Ecdysozoa</taxon>
        <taxon>Arthropoda</taxon>
        <taxon>Hexapoda</taxon>
        <taxon>Insecta</taxon>
        <taxon>Pterygota</taxon>
        <taxon>Neoptera</taxon>
        <taxon>Endopterygota</taxon>
        <taxon>Lepidoptera</taxon>
        <taxon>Glossata</taxon>
        <taxon>Ditrysia</taxon>
        <taxon>Noctuoidea</taxon>
        <taxon>Noctuidae</taxon>
        <taxon>Noctuinae</taxon>
        <taxon>Hadenini</taxon>
        <taxon>Mythimna</taxon>
    </lineage>
</organism>
<proteinExistence type="predicted"/>
<reference evidence="1" key="1">
    <citation type="submission" date="2023-03" db="EMBL/GenBank/DDBJ databases">
        <title>Chromosome-level genomes of two armyworms, Mythimna separata and Mythimna loreyi, provide insights into the biosynthesis and reception of sex pheromones.</title>
        <authorList>
            <person name="Zhao H."/>
        </authorList>
    </citation>
    <scope>NUCLEOTIDE SEQUENCE</scope>
    <source>
        <strain evidence="1">BeijingLab</strain>
    </source>
</reference>
<protein>
    <submittedName>
        <fullName evidence="1">Uncharacterized protein</fullName>
    </submittedName>
</protein>
<name>A0ACC2Q9Q5_9NEOP</name>
<accession>A0ACC2Q9Q5</accession>
<sequence>MVKCAKCGKLVTKKCPGIQCSKCSKWIHASCASITADQLNVLYSTDAVDWRCRSCIGSAKPKRLSCILPDVDDEDITDTENLMDTNITQRILSYIRREVRDIIKEELQSTLQFYSDKIDEYEQKINGFENKLKLVENQNMELKNKYKNLELKHDVMEQKLNAIEQQKLANNIDICGVAETEDVNSVLKNLCTKLKLQPDNVVNMYRKKNKRSETKSEKVPPVIIVTLKEGCRDSWLQVAKTHSITGKDLGCGEDNKIYLRESLSPTTAYLLWATKAALKFTNICKFVWYKNGQILVKRDKKGKTYNVRSEKDIQKLVSDFKNNQNT</sequence>
<keyword evidence="2" id="KW-1185">Reference proteome</keyword>
<comment type="caution">
    <text evidence="1">The sequence shown here is derived from an EMBL/GenBank/DDBJ whole genome shotgun (WGS) entry which is preliminary data.</text>
</comment>
<dbReference type="Proteomes" id="UP001231649">
    <property type="component" value="Chromosome 26"/>
</dbReference>
<dbReference type="EMBL" id="CM056802">
    <property type="protein sequence ID" value="KAJ8708100.1"/>
    <property type="molecule type" value="Genomic_DNA"/>
</dbReference>
<evidence type="ECO:0000313" key="2">
    <source>
        <dbReference type="Proteomes" id="UP001231649"/>
    </source>
</evidence>
<evidence type="ECO:0000313" key="1">
    <source>
        <dbReference type="EMBL" id="KAJ8708100.1"/>
    </source>
</evidence>